<proteinExistence type="predicted"/>
<name>A0A9X3TT52_9BACL</name>
<dbReference type="InterPro" id="IPR036770">
    <property type="entry name" value="Ankyrin_rpt-contain_sf"/>
</dbReference>
<dbReference type="PROSITE" id="PS50088">
    <property type="entry name" value="ANK_REPEAT"/>
    <property type="match status" value="3"/>
</dbReference>
<feature type="repeat" description="ANK" evidence="3">
    <location>
        <begin position="160"/>
        <end position="192"/>
    </location>
</feature>
<dbReference type="RefSeq" id="WP_029098754.1">
    <property type="nucleotide sequence ID" value="NZ_JAPYYP010000035.1"/>
</dbReference>
<dbReference type="InterPro" id="IPR002110">
    <property type="entry name" value="Ankyrin_rpt"/>
</dbReference>
<keyword evidence="1" id="KW-0677">Repeat</keyword>
<evidence type="ECO:0000313" key="5">
    <source>
        <dbReference type="Proteomes" id="UP001151071"/>
    </source>
</evidence>
<evidence type="ECO:0000256" key="3">
    <source>
        <dbReference type="PROSITE-ProRule" id="PRU00023"/>
    </source>
</evidence>
<dbReference type="Gene3D" id="1.25.40.20">
    <property type="entry name" value="Ankyrin repeat-containing domain"/>
    <property type="match status" value="3"/>
</dbReference>
<dbReference type="AlphaFoldDB" id="A0A9X3TT52"/>
<dbReference type="EMBL" id="JAPYYP010000035">
    <property type="protein sequence ID" value="MDA5110586.1"/>
    <property type="molecule type" value="Genomic_DNA"/>
</dbReference>
<reference evidence="4" key="1">
    <citation type="submission" date="2022-12" db="EMBL/GenBank/DDBJ databases">
        <title>Draft genome sequence of the thermophilic strain Brevibacillus thermoruber HT42, isolated from Los Humeros, Puebla, Mexico, with biotechnological potential.</title>
        <authorList>
            <person name="Lara Sanchez J."/>
            <person name="Solis Palacios R."/>
            <person name="Bustos Baena A.S."/>
            <person name="Ruz Baez A.E."/>
            <person name="Espinosa Luna G."/>
            <person name="Oliart Ros R.M."/>
        </authorList>
    </citation>
    <scope>NUCLEOTIDE SEQUENCE</scope>
    <source>
        <strain evidence="4">HT42</strain>
    </source>
</reference>
<organism evidence="4 5">
    <name type="scientific">Brevibacillus thermoruber</name>
    <dbReference type="NCBI Taxonomy" id="33942"/>
    <lineage>
        <taxon>Bacteria</taxon>
        <taxon>Bacillati</taxon>
        <taxon>Bacillota</taxon>
        <taxon>Bacilli</taxon>
        <taxon>Bacillales</taxon>
        <taxon>Paenibacillaceae</taxon>
        <taxon>Brevibacillus</taxon>
    </lineage>
</organism>
<dbReference type="GO" id="GO:0071356">
    <property type="term" value="P:cellular response to tumor necrosis factor"/>
    <property type="evidence" value="ECO:0007669"/>
    <property type="project" value="TreeGrafter"/>
</dbReference>
<dbReference type="PROSITE" id="PS50297">
    <property type="entry name" value="ANK_REP_REGION"/>
    <property type="match status" value="3"/>
</dbReference>
<dbReference type="SMART" id="SM00248">
    <property type="entry name" value="ANK"/>
    <property type="match status" value="4"/>
</dbReference>
<dbReference type="PRINTS" id="PR01415">
    <property type="entry name" value="ANKYRIN"/>
</dbReference>
<sequence>MVQEFLEAIVKDDVGGVKDMLQSNPTLLQLRIQTGQSPVLTAIYNGARATLAYLLEQDIPLDLFEAAASGRLDRVQELVDSEPNLVNAYANDGFTALGLAAYLGHKDIVGYLLEKGADVNRASKNDMKVMPLHSAVATLQVDVAELLLKHGAEVNAIQQGGWTPLHEAALHGHEEMIKLLLEFGANKTIKKDNGEIPLDVALQRNHLHVVTLLN</sequence>
<dbReference type="SUPFAM" id="SSF48403">
    <property type="entry name" value="Ankyrin repeat"/>
    <property type="match status" value="1"/>
</dbReference>
<keyword evidence="2 3" id="KW-0040">ANK repeat</keyword>
<protein>
    <submittedName>
        <fullName evidence="4">Ankyrin repeat domain-containing protein</fullName>
    </submittedName>
</protein>
<gene>
    <name evidence="4" type="ORF">O3V59_19800</name>
</gene>
<accession>A0A9X3TT52</accession>
<dbReference type="Proteomes" id="UP001151071">
    <property type="component" value="Unassembled WGS sequence"/>
</dbReference>
<dbReference type="GO" id="GO:0005829">
    <property type="term" value="C:cytosol"/>
    <property type="evidence" value="ECO:0007669"/>
    <property type="project" value="TreeGrafter"/>
</dbReference>
<comment type="caution">
    <text evidence="4">The sequence shown here is derived from an EMBL/GenBank/DDBJ whole genome shotgun (WGS) entry which is preliminary data.</text>
</comment>
<keyword evidence="5" id="KW-1185">Reference proteome</keyword>
<evidence type="ECO:0000256" key="1">
    <source>
        <dbReference type="ARBA" id="ARBA00022737"/>
    </source>
</evidence>
<feature type="repeat" description="ANK" evidence="3">
    <location>
        <begin position="92"/>
        <end position="124"/>
    </location>
</feature>
<dbReference type="Pfam" id="PF12796">
    <property type="entry name" value="Ank_2"/>
    <property type="match status" value="2"/>
</dbReference>
<dbReference type="GO" id="GO:0051059">
    <property type="term" value="F:NF-kappaB binding"/>
    <property type="evidence" value="ECO:0007669"/>
    <property type="project" value="TreeGrafter"/>
</dbReference>
<evidence type="ECO:0000313" key="4">
    <source>
        <dbReference type="EMBL" id="MDA5110586.1"/>
    </source>
</evidence>
<dbReference type="PANTHER" id="PTHR46680">
    <property type="entry name" value="NF-KAPPA-B INHIBITOR ALPHA"/>
    <property type="match status" value="1"/>
</dbReference>
<dbReference type="InterPro" id="IPR051070">
    <property type="entry name" value="NF-kappa-B_inhibitor"/>
</dbReference>
<evidence type="ECO:0000256" key="2">
    <source>
        <dbReference type="ARBA" id="ARBA00023043"/>
    </source>
</evidence>
<feature type="repeat" description="ANK" evidence="3">
    <location>
        <begin position="127"/>
        <end position="159"/>
    </location>
</feature>
<dbReference type="PANTHER" id="PTHR46680:SF3">
    <property type="entry name" value="NF-KAPPA-B INHIBITOR CACTUS"/>
    <property type="match status" value="1"/>
</dbReference>